<protein>
    <submittedName>
        <fullName evidence="1">Uncharacterized protein</fullName>
    </submittedName>
</protein>
<accession>A0A8X7CM57</accession>
<dbReference type="AlphaFoldDB" id="A0A8X7CM57"/>
<comment type="caution">
    <text evidence="1">The sequence shown here is derived from an EMBL/GenBank/DDBJ whole genome shotgun (WGS) entry which is preliminary data.</text>
</comment>
<proteinExistence type="predicted"/>
<gene>
    <name evidence="1" type="ORF">TNIN_342631</name>
</gene>
<evidence type="ECO:0000313" key="1">
    <source>
        <dbReference type="EMBL" id="GFY70790.1"/>
    </source>
</evidence>
<dbReference type="Proteomes" id="UP000886998">
    <property type="component" value="Unassembled WGS sequence"/>
</dbReference>
<name>A0A8X7CM57_9ARAC</name>
<sequence length="92" mass="10874">MQQSCAHQKDKVCFKHKKGRALEARNYKLSNPQPAQNKKRRGWRFSGKQIYIRQDNTEDGNLRWSRTVEDLITVMLLKFLNSKYFADSQINA</sequence>
<organism evidence="1 2">
    <name type="scientific">Trichonephila inaurata madagascariensis</name>
    <dbReference type="NCBI Taxonomy" id="2747483"/>
    <lineage>
        <taxon>Eukaryota</taxon>
        <taxon>Metazoa</taxon>
        <taxon>Ecdysozoa</taxon>
        <taxon>Arthropoda</taxon>
        <taxon>Chelicerata</taxon>
        <taxon>Arachnida</taxon>
        <taxon>Araneae</taxon>
        <taxon>Araneomorphae</taxon>
        <taxon>Entelegynae</taxon>
        <taxon>Araneoidea</taxon>
        <taxon>Nephilidae</taxon>
        <taxon>Trichonephila</taxon>
        <taxon>Trichonephila inaurata</taxon>
    </lineage>
</organism>
<evidence type="ECO:0000313" key="2">
    <source>
        <dbReference type="Proteomes" id="UP000886998"/>
    </source>
</evidence>
<keyword evidence="2" id="KW-1185">Reference proteome</keyword>
<reference evidence="1" key="1">
    <citation type="submission" date="2020-08" db="EMBL/GenBank/DDBJ databases">
        <title>Multicomponent nature underlies the extraordinary mechanical properties of spider dragline silk.</title>
        <authorList>
            <person name="Kono N."/>
            <person name="Nakamura H."/>
            <person name="Mori M."/>
            <person name="Yoshida Y."/>
            <person name="Ohtoshi R."/>
            <person name="Malay A.D."/>
            <person name="Moran D.A.P."/>
            <person name="Tomita M."/>
            <person name="Numata K."/>
            <person name="Arakawa K."/>
        </authorList>
    </citation>
    <scope>NUCLEOTIDE SEQUENCE</scope>
</reference>
<dbReference type="EMBL" id="BMAV01018407">
    <property type="protein sequence ID" value="GFY70790.1"/>
    <property type="molecule type" value="Genomic_DNA"/>
</dbReference>